<dbReference type="GO" id="GO:0008168">
    <property type="term" value="F:methyltransferase activity"/>
    <property type="evidence" value="ECO:0007669"/>
    <property type="project" value="UniProtKB-KW"/>
</dbReference>
<proteinExistence type="predicted"/>
<reference evidence="2" key="1">
    <citation type="journal article" date="2019" name="Int. J. Syst. Evol. Microbiol.">
        <title>The Global Catalogue of Microorganisms (GCM) 10K type strain sequencing project: providing services to taxonomists for standard genome sequencing and annotation.</title>
        <authorList>
            <consortium name="The Broad Institute Genomics Platform"/>
            <consortium name="The Broad Institute Genome Sequencing Center for Infectious Disease"/>
            <person name="Wu L."/>
            <person name="Ma J."/>
        </authorList>
    </citation>
    <scope>NUCLEOTIDE SEQUENCE [LARGE SCALE GENOMIC DNA]</scope>
    <source>
        <strain evidence="2">JCM 18423</strain>
    </source>
</reference>
<sequence length="239" mass="27105">MSKPYQTTLRTIEIPGLEPLELYTLLDRQQYYDPKGAAERLGICSAAWPLFGMLWPSGYQLALKVAKYDFAAEQRVLEIGCGLALASLTAHQLGVNITASDRHPLAKRFLYKNLEKNQLPLMSYRYGQWGQTGPVSVFDAGAPMLSGQYDVIIGSDLLYDPSSPQQVAEFIHQFAAPKADVWVMDPNRGYRNRFSRAMADYGFILAHDKKIQRPFQYDRAAEPQPYSGRFLVYKRQLVN</sequence>
<dbReference type="InterPro" id="IPR029063">
    <property type="entry name" value="SAM-dependent_MTases_sf"/>
</dbReference>
<accession>A0ABP9M0P7</accession>
<comment type="caution">
    <text evidence="1">The sequence shown here is derived from an EMBL/GenBank/DDBJ whole genome shotgun (WGS) entry which is preliminary data.</text>
</comment>
<organism evidence="1 2">
    <name type="scientific">Paenalcaligenes hermetiae</name>
    <dbReference type="NCBI Taxonomy" id="1157987"/>
    <lineage>
        <taxon>Bacteria</taxon>
        <taxon>Pseudomonadati</taxon>
        <taxon>Pseudomonadota</taxon>
        <taxon>Betaproteobacteria</taxon>
        <taxon>Burkholderiales</taxon>
        <taxon>Alcaligenaceae</taxon>
        <taxon>Paenalcaligenes</taxon>
    </lineage>
</organism>
<evidence type="ECO:0000313" key="1">
    <source>
        <dbReference type="EMBL" id="GAA5087102.1"/>
    </source>
</evidence>
<dbReference type="SUPFAM" id="SSF53335">
    <property type="entry name" value="S-adenosyl-L-methionine-dependent methyltransferases"/>
    <property type="match status" value="1"/>
</dbReference>
<dbReference type="EMBL" id="BAABKD010000006">
    <property type="protein sequence ID" value="GAA5087102.1"/>
    <property type="molecule type" value="Genomic_DNA"/>
</dbReference>
<keyword evidence="1" id="KW-0489">Methyltransferase</keyword>
<keyword evidence="2" id="KW-1185">Reference proteome</keyword>
<dbReference type="Proteomes" id="UP001500227">
    <property type="component" value="Unassembled WGS sequence"/>
</dbReference>
<dbReference type="PANTHER" id="PTHR14614">
    <property type="entry name" value="HEPATOCELLULAR CARCINOMA-ASSOCIATED ANTIGEN"/>
    <property type="match status" value="1"/>
</dbReference>
<dbReference type="Pfam" id="PF13489">
    <property type="entry name" value="Methyltransf_23"/>
    <property type="match status" value="1"/>
</dbReference>
<dbReference type="InterPro" id="IPR019410">
    <property type="entry name" value="Methyltransf_16"/>
</dbReference>
<dbReference type="RefSeq" id="WP_300647519.1">
    <property type="nucleotide sequence ID" value="NZ_BAABKD010000006.1"/>
</dbReference>
<protein>
    <submittedName>
        <fullName evidence="1">Methyltransferase domain-containing protein</fullName>
    </submittedName>
</protein>
<evidence type="ECO:0000313" key="2">
    <source>
        <dbReference type="Proteomes" id="UP001500227"/>
    </source>
</evidence>
<dbReference type="Gene3D" id="3.40.50.150">
    <property type="entry name" value="Vaccinia Virus protein VP39"/>
    <property type="match status" value="1"/>
</dbReference>
<dbReference type="GO" id="GO:0032259">
    <property type="term" value="P:methylation"/>
    <property type="evidence" value="ECO:0007669"/>
    <property type="project" value="UniProtKB-KW"/>
</dbReference>
<name>A0ABP9M0P7_9BURK</name>
<keyword evidence="1" id="KW-0808">Transferase</keyword>
<gene>
    <name evidence="1" type="ORF">GCM10023337_07190</name>
</gene>